<keyword evidence="4 6" id="KW-1133">Transmembrane helix</keyword>
<dbReference type="EMBL" id="BJJW01000002">
    <property type="protein sequence ID" value="GDZ82915.1"/>
    <property type="molecule type" value="Genomic_DNA"/>
</dbReference>
<organism evidence="8 9">
    <name type="scientific">Leuconostoc citreum</name>
    <dbReference type="NCBI Taxonomy" id="33964"/>
    <lineage>
        <taxon>Bacteria</taxon>
        <taxon>Bacillati</taxon>
        <taxon>Bacillota</taxon>
        <taxon>Bacilli</taxon>
        <taxon>Lactobacillales</taxon>
        <taxon>Lactobacillaceae</taxon>
        <taxon>Leuconostoc</taxon>
    </lineage>
</organism>
<dbReference type="InterPro" id="IPR051401">
    <property type="entry name" value="GtrA_CellWall_Glycosyl"/>
</dbReference>
<dbReference type="AlphaFoldDB" id="A0A5A5TZ59"/>
<comment type="subcellular location">
    <subcellularLocation>
        <location evidence="1">Membrane</location>
        <topology evidence="1">Multi-pass membrane protein</topology>
    </subcellularLocation>
</comment>
<gene>
    <name evidence="8" type="ORF">LCIT_01570</name>
</gene>
<name>A0A5A5TZ59_LEUCI</name>
<evidence type="ECO:0000256" key="6">
    <source>
        <dbReference type="SAM" id="Phobius"/>
    </source>
</evidence>
<feature type="transmembrane region" description="Helical" evidence="6">
    <location>
        <begin position="16"/>
        <end position="38"/>
    </location>
</feature>
<evidence type="ECO:0000259" key="7">
    <source>
        <dbReference type="Pfam" id="PF04138"/>
    </source>
</evidence>
<accession>A0A5A5TZ59</accession>
<dbReference type="RefSeq" id="WP_149333550.1">
    <property type="nucleotide sequence ID" value="NZ_BJJW01000002.1"/>
</dbReference>
<dbReference type="GO" id="GO:0000271">
    <property type="term" value="P:polysaccharide biosynthetic process"/>
    <property type="evidence" value="ECO:0007669"/>
    <property type="project" value="InterPro"/>
</dbReference>
<dbReference type="InterPro" id="IPR007267">
    <property type="entry name" value="GtrA_DPMS_TM"/>
</dbReference>
<feature type="transmembrane region" description="Helical" evidence="6">
    <location>
        <begin position="84"/>
        <end position="103"/>
    </location>
</feature>
<dbReference type="Proteomes" id="UP000323274">
    <property type="component" value="Unassembled WGS sequence"/>
</dbReference>
<reference evidence="8 9" key="1">
    <citation type="submission" date="2019-04" db="EMBL/GenBank/DDBJ databases">
        <title>A pseudo-fructophilic Leuconostoc citreum strain F192-5 isolated from peel of satsuma mandarin: the first report for isolation and characterization of strain-dependent fructophilic-like characteristics.</title>
        <authorList>
            <person name="Maeno S."/>
            <person name="Tanizawa Y."/>
            <person name="Kajikawa A."/>
            <person name="Kanesaki Y."/>
            <person name="Kubota E."/>
            <person name="Arita M."/>
            <person name="Leon D."/>
            <person name="Endo A."/>
        </authorList>
    </citation>
    <scope>NUCLEOTIDE SEQUENCE [LARGE SCALE GENOMIC DNA]</scope>
    <source>
        <strain evidence="8 9">F192-5</strain>
    </source>
</reference>
<dbReference type="GO" id="GO:0005886">
    <property type="term" value="C:plasma membrane"/>
    <property type="evidence" value="ECO:0007669"/>
    <property type="project" value="TreeGrafter"/>
</dbReference>
<comment type="similarity">
    <text evidence="2">Belongs to the GtrA family.</text>
</comment>
<comment type="caution">
    <text evidence="8">The sequence shown here is derived from an EMBL/GenBank/DDBJ whole genome shotgun (WGS) entry which is preliminary data.</text>
</comment>
<feature type="transmembrane region" description="Helical" evidence="6">
    <location>
        <begin position="109"/>
        <end position="130"/>
    </location>
</feature>
<keyword evidence="3 6" id="KW-0812">Transmembrane</keyword>
<dbReference type="PANTHER" id="PTHR38459">
    <property type="entry name" value="PROPHAGE BACTOPRENOL-LINKED GLUCOSE TRANSLOCASE HOMOLOG"/>
    <property type="match status" value="1"/>
</dbReference>
<evidence type="ECO:0000313" key="8">
    <source>
        <dbReference type="EMBL" id="GDZ82915.1"/>
    </source>
</evidence>
<evidence type="ECO:0000313" key="9">
    <source>
        <dbReference type="Proteomes" id="UP000323274"/>
    </source>
</evidence>
<feature type="domain" description="GtrA/DPMS transmembrane" evidence="7">
    <location>
        <begin position="15"/>
        <end position="132"/>
    </location>
</feature>
<evidence type="ECO:0000256" key="4">
    <source>
        <dbReference type="ARBA" id="ARBA00022989"/>
    </source>
</evidence>
<dbReference type="Pfam" id="PF04138">
    <property type="entry name" value="GtrA_DPMS_TM"/>
    <property type="match status" value="1"/>
</dbReference>
<proteinExistence type="inferred from homology"/>
<feature type="transmembrane region" description="Helical" evidence="6">
    <location>
        <begin position="44"/>
        <end position="63"/>
    </location>
</feature>
<keyword evidence="5 6" id="KW-0472">Membrane</keyword>
<dbReference type="PANTHER" id="PTHR38459:SF1">
    <property type="entry name" value="PROPHAGE BACTOPRENOL-LINKED GLUCOSE TRANSLOCASE HOMOLOG"/>
    <property type="match status" value="1"/>
</dbReference>
<evidence type="ECO:0000256" key="1">
    <source>
        <dbReference type="ARBA" id="ARBA00004141"/>
    </source>
</evidence>
<evidence type="ECO:0000256" key="5">
    <source>
        <dbReference type="ARBA" id="ARBA00023136"/>
    </source>
</evidence>
<protein>
    <recommendedName>
        <fullName evidence="7">GtrA/DPMS transmembrane domain-containing protein</fullName>
    </recommendedName>
</protein>
<evidence type="ECO:0000256" key="3">
    <source>
        <dbReference type="ARBA" id="ARBA00022692"/>
    </source>
</evidence>
<sequence>MIENIKKIVADERIRFLVVGGFNTAFGFLIFTSITLMLKHVPHGYMIGLIVSQFVSNFVAFYLHRKVTFKAKGHAMTDFIRFTMVNAVSYLINLIVLPLLVNVTHMNPLIAQFLILLVTTMISFVGHKFFSFRRTK</sequence>
<evidence type="ECO:0000256" key="2">
    <source>
        <dbReference type="ARBA" id="ARBA00009399"/>
    </source>
</evidence>